<gene>
    <name evidence="2" type="ORF">EAS62_22415</name>
</gene>
<dbReference type="SUPFAM" id="SSF53098">
    <property type="entry name" value="Ribonuclease H-like"/>
    <property type="match status" value="1"/>
</dbReference>
<comment type="caution">
    <text evidence="2">The sequence shown here is derived from an EMBL/GenBank/DDBJ whole genome shotgun (WGS) entry which is preliminary data.</text>
</comment>
<keyword evidence="3" id="KW-1185">Reference proteome</keyword>
<accession>A0ABY0DI87</accession>
<protein>
    <submittedName>
        <fullName evidence="2">IS3 family transposase</fullName>
    </submittedName>
</protein>
<feature type="non-terminal residue" evidence="2">
    <location>
        <position position="1"/>
    </location>
</feature>
<dbReference type="EMBL" id="RDRA01000013">
    <property type="protein sequence ID" value="RXG92018.1"/>
    <property type="molecule type" value="Genomic_DNA"/>
</dbReference>
<feature type="domain" description="Integrase catalytic" evidence="1">
    <location>
        <begin position="17"/>
        <end position="67"/>
    </location>
</feature>
<dbReference type="InterPro" id="IPR001584">
    <property type="entry name" value="Integrase_cat-core"/>
</dbReference>
<dbReference type="Gene3D" id="3.30.420.10">
    <property type="entry name" value="Ribonuclease H-like superfamily/Ribonuclease H"/>
    <property type="match status" value="1"/>
</dbReference>
<dbReference type="InterPro" id="IPR036397">
    <property type="entry name" value="RNaseH_sf"/>
</dbReference>
<organism evidence="2 3">
    <name type="scientific">Bradyrhizobium zhanjiangense</name>
    <dbReference type="NCBI Taxonomy" id="1325107"/>
    <lineage>
        <taxon>Bacteria</taxon>
        <taxon>Pseudomonadati</taxon>
        <taxon>Pseudomonadota</taxon>
        <taxon>Alphaproteobacteria</taxon>
        <taxon>Hyphomicrobiales</taxon>
        <taxon>Nitrobacteraceae</taxon>
        <taxon>Bradyrhizobium</taxon>
    </lineage>
</organism>
<dbReference type="InterPro" id="IPR012337">
    <property type="entry name" value="RNaseH-like_sf"/>
</dbReference>
<dbReference type="InterPro" id="IPR050900">
    <property type="entry name" value="Transposase_IS3/IS150/IS904"/>
</dbReference>
<evidence type="ECO:0000259" key="1">
    <source>
        <dbReference type="Pfam" id="PF13333"/>
    </source>
</evidence>
<evidence type="ECO:0000313" key="2">
    <source>
        <dbReference type="EMBL" id="RXG92018.1"/>
    </source>
</evidence>
<reference evidence="2 3" key="1">
    <citation type="submission" date="2018-10" db="EMBL/GenBank/DDBJ databases">
        <title>Bradyrhizobium sp. nov., isolated from effective nodules of peanut in China.</title>
        <authorList>
            <person name="Li Y."/>
        </authorList>
    </citation>
    <scope>NUCLEOTIDE SEQUENCE [LARGE SCALE GENOMIC DNA]</scope>
    <source>
        <strain evidence="2 3">CCBAU 51781</strain>
    </source>
</reference>
<dbReference type="Proteomes" id="UP000289946">
    <property type="component" value="Unassembled WGS sequence"/>
</dbReference>
<evidence type="ECO:0000313" key="3">
    <source>
        <dbReference type="Proteomes" id="UP000289946"/>
    </source>
</evidence>
<sequence>VASMSRKADCYDNAPMESFFHTLKTELVHHRDYQTRAEAQRDIFAFIEGFYNRTRLHSAIGYIAPIEMELKAA</sequence>
<dbReference type="PANTHER" id="PTHR46889:SF4">
    <property type="entry name" value="TRANSPOSASE INSO FOR INSERTION SEQUENCE ELEMENT IS911B-RELATED"/>
    <property type="match status" value="1"/>
</dbReference>
<dbReference type="Pfam" id="PF13333">
    <property type="entry name" value="rve_2"/>
    <property type="match status" value="1"/>
</dbReference>
<dbReference type="RefSeq" id="WP_164934849.1">
    <property type="nucleotide sequence ID" value="NZ_RDRA01000013.1"/>
</dbReference>
<name>A0ABY0DI87_9BRAD</name>
<dbReference type="PANTHER" id="PTHR46889">
    <property type="entry name" value="TRANSPOSASE INSF FOR INSERTION SEQUENCE IS3B-RELATED"/>
    <property type="match status" value="1"/>
</dbReference>
<proteinExistence type="predicted"/>